<keyword evidence="6" id="KW-0378">Hydrolase</keyword>
<dbReference type="EMBL" id="JAULJE010000007">
    <property type="protein sequence ID" value="KAK1340635.1"/>
    <property type="molecule type" value="Genomic_DNA"/>
</dbReference>
<reference evidence="12" key="1">
    <citation type="submission" date="2023-06" db="EMBL/GenBank/DDBJ databases">
        <title>Reference genome for the Northern bat (Eptesicus nilssonii), a most northern bat species.</title>
        <authorList>
            <person name="Laine V.N."/>
            <person name="Pulliainen A.T."/>
            <person name="Lilley T.M."/>
        </authorList>
    </citation>
    <scope>NUCLEOTIDE SEQUENCE</scope>
    <source>
        <strain evidence="12">BLF_Eptnil</strain>
        <tissue evidence="12">Kidney</tissue>
    </source>
</reference>
<dbReference type="GO" id="GO:0015074">
    <property type="term" value="P:DNA integration"/>
    <property type="evidence" value="ECO:0007669"/>
    <property type="project" value="UniProtKB-KW"/>
</dbReference>
<proteinExistence type="predicted"/>
<keyword evidence="2" id="KW-0548">Nucleotidyltransferase</keyword>
<evidence type="ECO:0000256" key="10">
    <source>
        <dbReference type="SAM" id="MobiDB-lite"/>
    </source>
</evidence>
<keyword evidence="5" id="KW-0255">Endonuclease</keyword>
<comment type="caution">
    <text evidence="12">The sequence shown here is derived from an EMBL/GenBank/DDBJ whole genome shotgun (WGS) entry which is preliminary data.</text>
</comment>
<dbReference type="Pfam" id="PF00552">
    <property type="entry name" value="IN_DBD_C"/>
    <property type="match status" value="1"/>
</dbReference>
<dbReference type="GO" id="GO:0016779">
    <property type="term" value="F:nucleotidyltransferase activity"/>
    <property type="evidence" value="ECO:0007669"/>
    <property type="project" value="UniProtKB-KW"/>
</dbReference>
<dbReference type="PROSITE" id="PS51027">
    <property type="entry name" value="INTEGRASE_DBD"/>
    <property type="match status" value="1"/>
</dbReference>
<evidence type="ECO:0000313" key="13">
    <source>
        <dbReference type="Proteomes" id="UP001177744"/>
    </source>
</evidence>
<evidence type="ECO:0000256" key="8">
    <source>
        <dbReference type="ARBA" id="ARBA00023125"/>
    </source>
</evidence>
<keyword evidence="1" id="KW-0808">Transferase</keyword>
<keyword evidence="4" id="KW-0479">Metal-binding</keyword>
<dbReference type="Proteomes" id="UP001177744">
    <property type="component" value="Unassembled WGS sequence"/>
</dbReference>
<evidence type="ECO:0000313" key="12">
    <source>
        <dbReference type="EMBL" id="KAK1340635.1"/>
    </source>
</evidence>
<evidence type="ECO:0000256" key="9">
    <source>
        <dbReference type="PROSITE-ProRule" id="PRU00506"/>
    </source>
</evidence>
<evidence type="ECO:0000256" key="1">
    <source>
        <dbReference type="ARBA" id="ARBA00022679"/>
    </source>
</evidence>
<protein>
    <recommendedName>
        <fullName evidence="11">Integrase-type domain-containing protein</fullName>
    </recommendedName>
</protein>
<gene>
    <name evidence="12" type="ORF">QTO34_017025</name>
</gene>
<dbReference type="Gene3D" id="2.30.30.10">
    <property type="entry name" value="Integrase, C-terminal domain superfamily, retroviral"/>
    <property type="match status" value="1"/>
</dbReference>
<feature type="domain" description="Integrase-type" evidence="11">
    <location>
        <begin position="1"/>
        <end position="31"/>
    </location>
</feature>
<dbReference type="InterPro" id="IPR036862">
    <property type="entry name" value="Integrase_C_dom_sf_retrovir"/>
</dbReference>
<accession>A0AA40LPH7</accession>
<sequence>MMWGRGHVCIFPEGAPNLIWVPERVVHHAHGPGKIAHPAIQEAENHSSRDDASSSTNPEEGEKQNAVEGYTDTKSGGFGRAQSPS</sequence>
<dbReference type="GO" id="GO:0016787">
    <property type="term" value="F:hydrolase activity"/>
    <property type="evidence" value="ECO:0007669"/>
    <property type="project" value="UniProtKB-KW"/>
</dbReference>
<feature type="compositionally biased region" description="Basic and acidic residues" evidence="10">
    <location>
        <begin position="43"/>
        <end position="52"/>
    </location>
</feature>
<keyword evidence="8" id="KW-0238">DNA-binding</keyword>
<feature type="DNA-binding region" description="Integrase-type" evidence="9">
    <location>
        <begin position="1"/>
        <end position="31"/>
    </location>
</feature>
<evidence type="ECO:0000256" key="5">
    <source>
        <dbReference type="ARBA" id="ARBA00022759"/>
    </source>
</evidence>
<dbReference type="GO" id="GO:0003677">
    <property type="term" value="F:DNA binding"/>
    <property type="evidence" value="ECO:0007669"/>
    <property type="project" value="UniProtKB-KW"/>
</dbReference>
<name>A0AA40LPH7_CNENI</name>
<evidence type="ECO:0000256" key="7">
    <source>
        <dbReference type="ARBA" id="ARBA00022908"/>
    </source>
</evidence>
<evidence type="ECO:0000256" key="4">
    <source>
        <dbReference type="ARBA" id="ARBA00022723"/>
    </source>
</evidence>
<dbReference type="SUPFAM" id="SSF50122">
    <property type="entry name" value="DNA-binding domain of retroviral integrase"/>
    <property type="match status" value="1"/>
</dbReference>
<evidence type="ECO:0000256" key="3">
    <source>
        <dbReference type="ARBA" id="ARBA00022722"/>
    </source>
</evidence>
<evidence type="ECO:0000259" key="11">
    <source>
        <dbReference type="PROSITE" id="PS51027"/>
    </source>
</evidence>
<keyword evidence="3" id="KW-0540">Nuclease</keyword>
<dbReference type="AlphaFoldDB" id="A0AA40LPH7"/>
<dbReference type="InterPro" id="IPR001037">
    <property type="entry name" value="Integrase_C_retrovir"/>
</dbReference>
<keyword evidence="7" id="KW-0229">DNA integration</keyword>
<dbReference type="GO" id="GO:0046872">
    <property type="term" value="F:metal ion binding"/>
    <property type="evidence" value="ECO:0007669"/>
    <property type="project" value="UniProtKB-KW"/>
</dbReference>
<organism evidence="12 13">
    <name type="scientific">Cnephaeus nilssonii</name>
    <name type="common">Northern bat</name>
    <name type="synonym">Eptesicus nilssonii</name>
    <dbReference type="NCBI Taxonomy" id="3371016"/>
    <lineage>
        <taxon>Eukaryota</taxon>
        <taxon>Metazoa</taxon>
        <taxon>Chordata</taxon>
        <taxon>Craniata</taxon>
        <taxon>Vertebrata</taxon>
        <taxon>Euteleostomi</taxon>
        <taxon>Mammalia</taxon>
        <taxon>Eutheria</taxon>
        <taxon>Laurasiatheria</taxon>
        <taxon>Chiroptera</taxon>
        <taxon>Yangochiroptera</taxon>
        <taxon>Vespertilionidae</taxon>
        <taxon>Cnephaeus</taxon>
    </lineage>
</organism>
<evidence type="ECO:0000256" key="2">
    <source>
        <dbReference type="ARBA" id="ARBA00022695"/>
    </source>
</evidence>
<evidence type="ECO:0000256" key="6">
    <source>
        <dbReference type="ARBA" id="ARBA00022801"/>
    </source>
</evidence>
<feature type="region of interest" description="Disordered" evidence="10">
    <location>
        <begin position="31"/>
        <end position="85"/>
    </location>
</feature>
<dbReference type="GO" id="GO:0004519">
    <property type="term" value="F:endonuclease activity"/>
    <property type="evidence" value="ECO:0007669"/>
    <property type="project" value="UniProtKB-KW"/>
</dbReference>
<keyword evidence="13" id="KW-1185">Reference proteome</keyword>